<proteinExistence type="predicted"/>
<feature type="region of interest" description="Disordered" evidence="1">
    <location>
        <begin position="1"/>
        <end position="34"/>
    </location>
</feature>
<name>A0A1J9S695_9PEZI</name>
<dbReference type="RefSeq" id="XP_020131393.1">
    <property type="nucleotide sequence ID" value="XM_020271978.1"/>
</dbReference>
<dbReference type="InterPro" id="IPR038883">
    <property type="entry name" value="AN11006-like"/>
</dbReference>
<sequence length="423" mass="45549">MAHTSFKSRVDSFAETHGEPPTSKSGGTSTNRCSILRSAPIDPQYSFDLFHEIQRAWSTELTCSPDLMNANSSPPSPCNPAAHQPLPPHTPSSNPLAQPLSHHLSSPDSLYHSLTSHPVSPQPHSPLFSHLPPELRTQIFSHLLTYPGVILCVTSGGLPPHPPYNLHPSLLRTCRLAALEALPLLYGGRNRFSVPHIPNLLRSRAAPPCFALWPRTFALVRRLNVDVPDKFIDRFYRAPGWSAAPDGFERYTEIVAAVVALAARAGRLVHLQVSLVRNCALESYTSWGPYLARDAPLMRAVERDFLPGVLGDGGGGGGGGRRARFLLVVPCGAGSEAGAGAETQRAFDVLRPDGPAVVHAVARSLGALQKTARLNGLRLEDSLRVVVRDGDGGGEGSRTEILVDEECPLGSGEERQITLEVSC</sequence>
<feature type="compositionally biased region" description="Polar residues" evidence="1">
    <location>
        <begin position="22"/>
        <end position="33"/>
    </location>
</feature>
<dbReference type="OrthoDB" id="62952at2759"/>
<protein>
    <recommendedName>
        <fullName evidence="2">2EXR domain-containing protein</fullName>
    </recommendedName>
</protein>
<comment type="caution">
    <text evidence="3">The sequence shown here is derived from an EMBL/GenBank/DDBJ whole genome shotgun (WGS) entry which is preliminary data.</text>
</comment>
<reference evidence="3 4" key="1">
    <citation type="submission" date="2016-10" db="EMBL/GenBank/DDBJ databases">
        <title>Proteomics and genomics reveal pathogen-plant mechanisms compatible with a hemibiotrophic lifestyle of Diplodia corticola.</title>
        <authorList>
            <person name="Fernandes I."/>
            <person name="De Jonge R."/>
            <person name="Van De Peer Y."/>
            <person name="Devreese B."/>
            <person name="Alves A."/>
            <person name="Esteves A.C."/>
        </authorList>
    </citation>
    <scope>NUCLEOTIDE SEQUENCE [LARGE SCALE GENOMIC DNA]</scope>
    <source>
        <strain evidence="3 4">CBS 112549</strain>
    </source>
</reference>
<dbReference type="Proteomes" id="UP000183809">
    <property type="component" value="Unassembled WGS sequence"/>
</dbReference>
<gene>
    <name evidence="3" type="ORF">BKCO1_19000186</name>
</gene>
<dbReference type="STRING" id="236234.A0A1J9S695"/>
<dbReference type="InterPro" id="IPR045518">
    <property type="entry name" value="2EXR"/>
</dbReference>
<evidence type="ECO:0000313" key="3">
    <source>
        <dbReference type="EMBL" id="OJD35133.1"/>
    </source>
</evidence>
<feature type="compositionally biased region" description="Basic and acidic residues" evidence="1">
    <location>
        <begin position="8"/>
        <end position="18"/>
    </location>
</feature>
<dbReference type="PANTHER" id="PTHR42085">
    <property type="entry name" value="F-BOX DOMAIN-CONTAINING PROTEIN"/>
    <property type="match status" value="1"/>
</dbReference>
<evidence type="ECO:0000313" key="4">
    <source>
        <dbReference type="Proteomes" id="UP000183809"/>
    </source>
</evidence>
<organism evidence="3 4">
    <name type="scientific">Diplodia corticola</name>
    <dbReference type="NCBI Taxonomy" id="236234"/>
    <lineage>
        <taxon>Eukaryota</taxon>
        <taxon>Fungi</taxon>
        <taxon>Dikarya</taxon>
        <taxon>Ascomycota</taxon>
        <taxon>Pezizomycotina</taxon>
        <taxon>Dothideomycetes</taxon>
        <taxon>Dothideomycetes incertae sedis</taxon>
        <taxon>Botryosphaeriales</taxon>
        <taxon>Botryosphaeriaceae</taxon>
        <taxon>Diplodia</taxon>
    </lineage>
</organism>
<dbReference type="EMBL" id="MNUE01000019">
    <property type="protein sequence ID" value="OJD35133.1"/>
    <property type="molecule type" value="Genomic_DNA"/>
</dbReference>
<dbReference type="AlphaFoldDB" id="A0A1J9S695"/>
<evidence type="ECO:0000256" key="1">
    <source>
        <dbReference type="SAM" id="MobiDB-lite"/>
    </source>
</evidence>
<dbReference type="Pfam" id="PF20150">
    <property type="entry name" value="2EXR"/>
    <property type="match status" value="1"/>
</dbReference>
<keyword evidence="4" id="KW-1185">Reference proteome</keyword>
<feature type="region of interest" description="Disordered" evidence="1">
    <location>
        <begin position="68"/>
        <end position="125"/>
    </location>
</feature>
<feature type="domain" description="2EXR" evidence="2">
    <location>
        <begin position="126"/>
        <end position="188"/>
    </location>
</feature>
<dbReference type="PANTHER" id="PTHR42085:SF1">
    <property type="entry name" value="F-BOX DOMAIN-CONTAINING PROTEIN"/>
    <property type="match status" value="1"/>
</dbReference>
<dbReference type="GeneID" id="31012237"/>
<feature type="compositionally biased region" description="Low complexity" evidence="1">
    <location>
        <begin position="100"/>
        <end position="114"/>
    </location>
</feature>
<accession>A0A1J9S695</accession>
<evidence type="ECO:0000259" key="2">
    <source>
        <dbReference type="Pfam" id="PF20150"/>
    </source>
</evidence>